<dbReference type="RefSeq" id="WP_024995313.1">
    <property type="nucleotide sequence ID" value="NZ_ATZI01000001.1"/>
</dbReference>
<dbReference type="PANTHER" id="PTHR21180">
    <property type="entry name" value="ENDONUCLEASE/EXONUCLEASE/PHOSPHATASE FAMILY DOMAIN-CONTAINING PROTEIN 1"/>
    <property type="match status" value="1"/>
</dbReference>
<dbReference type="EMBL" id="BAJS01000001">
    <property type="protein sequence ID" value="GAK35041.1"/>
    <property type="molecule type" value="Genomic_DNA"/>
</dbReference>
<dbReference type="InterPro" id="IPR051675">
    <property type="entry name" value="Endo/Exo/Phosphatase_dom_1"/>
</dbReference>
<dbReference type="PANTHER" id="PTHR21180:SF32">
    <property type="entry name" value="ENDONUCLEASE_EXONUCLEASE_PHOSPHATASE FAMILY DOMAIN-CONTAINING PROTEIN 1"/>
    <property type="match status" value="1"/>
</dbReference>
<dbReference type="eggNOG" id="COG1555">
    <property type="taxonomic scope" value="Bacteria"/>
</dbReference>
<evidence type="ECO:0000313" key="3">
    <source>
        <dbReference type="Proteomes" id="UP000027601"/>
    </source>
</evidence>
<evidence type="ECO:0000256" key="1">
    <source>
        <dbReference type="SAM" id="Phobius"/>
    </source>
</evidence>
<evidence type="ECO:0000313" key="2">
    <source>
        <dbReference type="EMBL" id="GAK35041.1"/>
    </source>
</evidence>
<gene>
    <name evidence="2" type="ORF">JCM15093_116</name>
</gene>
<keyword evidence="3" id="KW-1185">Reference proteome</keyword>
<dbReference type="Proteomes" id="UP000027601">
    <property type="component" value="Unassembled WGS sequence"/>
</dbReference>
<dbReference type="AlphaFoldDB" id="A0A069CYD3"/>
<name>A0A069CYD3_9BACE</name>
<dbReference type="GO" id="GO:0015627">
    <property type="term" value="C:type II protein secretion system complex"/>
    <property type="evidence" value="ECO:0007669"/>
    <property type="project" value="TreeGrafter"/>
</dbReference>
<dbReference type="InterPro" id="IPR010994">
    <property type="entry name" value="RuvA_2-like"/>
</dbReference>
<dbReference type="OrthoDB" id="981124at2"/>
<dbReference type="Gene3D" id="1.10.150.280">
    <property type="entry name" value="AF1531-like domain"/>
    <property type="match status" value="2"/>
</dbReference>
<feature type="transmembrane region" description="Helical" evidence="1">
    <location>
        <begin position="15"/>
        <end position="33"/>
    </location>
</feature>
<proteinExistence type="predicted"/>
<protein>
    <recommendedName>
        <fullName evidence="4">Helix-hairpin-helix domain-containing protein</fullName>
    </recommendedName>
</protein>
<sequence length="297" mass="34767">MWKDYFYFTRNEQQGIIILIIGIVCVAGGLYFWPKEARQQEKTKQELQHEEAEFAASLQRKKKEYDYKRYRTFEQTPIHLAPFDPNKTDSAGFVRLGLRPWMAHNIMRYRSKGGRFRKPEDFKRVYGLTAQQFQSLLPYITVEERAVNRDSSLYTALKRDSVKPFKYAAGVTIDLNTTDTTELKKIPGVGGSIARMIVGYRQKLGGFYDVCQLDDIRLNVEKLRGWFYADASKTQRINLNKASVERLKAHPYLNFYQAKVIVEHRSRYGAISNLNQLSLYNEFTPHDIQRISHYVCF</sequence>
<dbReference type="GO" id="GO:0015628">
    <property type="term" value="P:protein secretion by the type II secretion system"/>
    <property type="evidence" value="ECO:0007669"/>
    <property type="project" value="TreeGrafter"/>
</dbReference>
<reference evidence="2 3" key="1">
    <citation type="journal article" date="2015" name="Microbes Environ.">
        <title>Distribution and evolution of nitrogen fixation genes in the phylum bacteroidetes.</title>
        <authorList>
            <person name="Inoue J."/>
            <person name="Oshima K."/>
            <person name="Suda W."/>
            <person name="Sakamoto M."/>
            <person name="Iino T."/>
            <person name="Noda S."/>
            <person name="Hongoh Y."/>
            <person name="Hattori M."/>
            <person name="Ohkuma M."/>
        </authorList>
    </citation>
    <scope>NUCLEOTIDE SEQUENCE [LARGE SCALE GENOMIC DNA]</scope>
    <source>
        <strain evidence="2 3">JCM 15093</strain>
    </source>
</reference>
<dbReference type="Pfam" id="PF12836">
    <property type="entry name" value="HHH_3"/>
    <property type="match status" value="3"/>
</dbReference>
<comment type="caution">
    <text evidence="2">The sequence shown here is derived from an EMBL/GenBank/DDBJ whole genome shotgun (WGS) entry which is preliminary data.</text>
</comment>
<organism evidence="2 3">
    <name type="scientific">Bacteroides graminisolvens DSM 19988 = JCM 15093</name>
    <dbReference type="NCBI Taxonomy" id="1121097"/>
    <lineage>
        <taxon>Bacteria</taxon>
        <taxon>Pseudomonadati</taxon>
        <taxon>Bacteroidota</taxon>
        <taxon>Bacteroidia</taxon>
        <taxon>Bacteroidales</taxon>
        <taxon>Bacteroidaceae</taxon>
        <taxon>Bacteroides</taxon>
    </lineage>
</organism>
<evidence type="ECO:0008006" key="4">
    <source>
        <dbReference type="Google" id="ProtNLM"/>
    </source>
</evidence>
<keyword evidence="1" id="KW-0812">Transmembrane</keyword>
<accession>A0A069CYD3</accession>
<keyword evidence="1" id="KW-1133">Transmembrane helix</keyword>
<keyword evidence="1" id="KW-0472">Membrane</keyword>
<dbReference type="SUPFAM" id="SSF47781">
    <property type="entry name" value="RuvA domain 2-like"/>
    <property type="match status" value="3"/>
</dbReference>
<dbReference type="STRING" id="1121097.GCA_000428125_00421"/>